<dbReference type="PANTHER" id="PTHR45726">
    <property type="entry name" value="LEUKOTRIENE A-4 HYDROLASE"/>
    <property type="match status" value="1"/>
</dbReference>
<evidence type="ECO:0000313" key="9">
    <source>
        <dbReference type="EMBL" id="CUA75782.1"/>
    </source>
</evidence>
<keyword evidence="7" id="KW-0482">Metalloprotease</keyword>
<dbReference type="GO" id="GO:0004177">
    <property type="term" value="F:aminopeptidase activity"/>
    <property type="evidence" value="ECO:0007669"/>
    <property type="project" value="TreeGrafter"/>
</dbReference>
<evidence type="ECO:0000256" key="3">
    <source>
        <dbReference type="ARBA" id="ARBA00022670"/>
    </source>
</evidence>
<comment type="similarity">
    <text evidence="2">Belongs to the peptidase M1 family.</text>
</comment>
<dbReference type="SUPFAM" id="SSF48371">
    <property type="entry name" value="ARM repeat"/>
    <property type="match status" value="1"/>
</dbReference>
<keyword evidence="4" id="KW-0479">Metal-binding</keyword>
<proteinExistence type="inferred from homology"/>
<dbReference type="InterPro" id="IPR045357">
    <property type="entry name" value="Aminopeptidase_N-like_N"/>
</dbReference>
<evidence type="ECO:0000256" key="1">
    <source>
        <dbReference type="ARBA" id="ARBA00001947"/>
    </source>
</evidence>
<keyword evidence="3" id="KW-0645">Protease</keyword>
<feature type="domain" description="Peptidase M1 leukotriene A4 hydrolase/aminopeptidase C-terminal" evidence="8">
    <location>
        <begin position="433"/>
        <end position="591"/>
    </location>
</feature>
<dbReference type="GO" id="GO:0004301">
    <property type="term" value="F:epoxide hydrolase activity"/>
    <property type="evidence" value="ECO:0007669"/>
    <property type="project" value="TreeGrafter"/>
</dbReference>
<dbReference type="SUPFAM" id="SSF55486">
    <property type="entry name" value="Metalloproteases ('zincins'), catalytic domain"/>
    <property type="match status" value="1"/>
</dbReference>
<dbReference type="InterPro" id="IPR042097">
    <property type="entry name" value="Aminopeptidase_N-like_N_sf"/>
</dbReference>
<keyword evidence="6" id="KW-0862">Zinc</keyword>
<name>A0A0K6GAX6_9AGAM</name>
<organism evidence="9 10">
    <name type="scientific">Rhizoctonia solani</name>
    <dbReference type="NCBI Taxonomy" id="456999"/>
    <lineage>
        <taxon>Eukaryota</taxon>
        <taxon>Fungi</taxon>
        <taxon>Dikarya</taxon>
        <taxon>Basidiomycota</taxon>
        <taxon>Agaricomycotina</taxon>
        <taxon>Agaricomycetes</taxon>
        <taxon>Cantharellales</taxon>
        <taxon>Ceratobasidiaceae</taxon>
        <taxon>Rhizoctonia</taxon>
    </lineage>
</organism>
<dbReference type="InterPro" id="IPR015211">
    <property type="entry name" value="Peptidase_M1_C"/>
</dbReference>
<dbReference type="Pfam" id="PF01433">
    <property type="entry name" value="Peptidase_M1"/>
    <property type="match status" value="1"/>
</dbReference>
<dbReference type="InterPro" id="IPR016024">
    <property type="entry name" value="ARM-type_fold"/>
</dbReference>
<evidence type="ECO:0000313" key="10">
    <source>
        <dbReference type="Proteomes" id="UP000044841"/>
    </source>
</evidence>
<dbReference type="InterPro" id="IPR034015">
    <property type="entry name" value="M1_LTA4H"/>
</dbReference>
<dbReference type="Gene3D" id="2.60.40.1730">
    <property type="entry name" value="tricorn interacting facor f3 domain"/>
    <property type="match status" value="1"/>
</dbReference>
<dbReference type="SUPFAM" id="SSF63737">
    <property type="entry name" value="Leukotriene A4 hydrolase N-terminal domain"/>
    <property type="match status" value="1"/>
</dbReference>
<dbReference type="GO" id="GO:0008237">
    <property type="term" value="F:metallopeptidase activity"/>
    <property type="evidence" value="ECO:0007669"/>
    <property type="project" value="UniProtKB-KW"/>
</dbReference>
<evidence type="ECO:0000259" key="8">
    <source>
        <dbReference type="SMART" id="SM01263"/>
    </source>
</evidence>
<dbReference type="EMBL" id="CYGV01001611">
    <property type="protein sequence ID" value="CUA75782.1"/>
    <property type="molecule type" value="Genomic_DNA"/>
</dbReference>
<dbReference type="Pfam" id="PF09127">
    <property type="entry name" value="Leuk-A4-hydro_C"/>
    <property type="match status" value="1"/>
</dbReference>
<dbReference type="GO" id="GO:0005829">
    <property type="term" value="C:cytosol"/>
    <property type="evidence" value="ECO:0007669"/>
    <property type="project" value="TreeGrafter"/>
</dbReference>
<accession>A0A0K6GAX6</accession>
<dbReference type="GO" id="GO:0006508">
    <property type="term" value="P:proteolysis"/>
    <property type="evidence" value="ECO:0007669"/>
    <property type="project" value="UniProtKB-KW"/>
</dbReference>
<comment type="cofactor">
    <cofactor evidence="1">
        <name>Zn(2+)</name>
        <dbReference type="ChEBI" id="CHEBI:29105"/>
    </cofactor>
</comment>
<dbReference type="Gene3D" id="1.25.40.320">
    <property type="entry name" value="Peptidase M1, leukotriene A4 hydrolase/aminopeptidase C-terminal domain"/>
    <property type="match status" value="1"/>
</dbReference>
<dbReference type="Gene3D" id="1.10.390.10">
    <property type="entry name" value="Neutral Protease Domain 2"/>
    <property type="match status" value="1"/>
</dbReference>
<dbReference type="InterPro" id="IPR038502">
    <property type="entry name" value="M1_LTA-4_hydro/amino_C_sf"/>
</dbReference>
<dbReference type="InterPro" id="IPR049980">
    <property type="entry name" value="LTA4H_cat"/>
</dbReference>
<evidence type="ECO:0000256" key="6">
    <source>
        <dbReference type="ARBA" id="ARBA00022833"/>
    </source>
</evidence>
<gene>
    <name evidence="9" type="ORF">RSOLAG22IIIB_06062</name>
</gene>
<dbReference type="GO" id="GO:0008270">
    <property type="term" value="F:zinc ion binding"/>
    <property type="evidence" value="ECO:0007669"/>
    <property type="project" value="InterPro"/>
</dbReference>
<dbReference type="CDD" id="cd09599">
    <property type="entry name" value="M1_LTA4H"/>
    <property type="match status" value="1"/>
</dbReference>
<dbReference type="SMART" id="SM01263">
    <property type="entry name" value="Leuk-A4-hydro_C"/>
    <property type="match status" value="1"/>
</dbReference>
<keyword evidence="10" id="KW-1185">Reference proteome</keyword>
<dbReference type="InterPro" id="IPR014782">
    <property type="entry name" value="Peptidase_M1_dom"/>
</dbReference>
<dbReference type="FunFam" id="2.60.40.1730:FF:000004">
    <property type="entry name" value="Leukotriene A(4) hydrolase"/>
    <property type="match status" value="1"/>
</dbReference>
<dbReference type="AlphaFoldDB" id="A0A0K6GAX6"/>
<evidence type="ECO:0000256" key="5">
    <source>
        <dbReference type="ARBA" id="ARBA00022801"/>
    </source>
</evidence>
<evidence type="ECO:0000256" key="4">
    <source>
        <dbReference type="ARBA" id="ARBA00022723"/>
    </source>
</evidence>
<evidence type="ECO:0000256" key="2">
    <source>
        <dbReference type="ARBA" id="ARBA00010136"/>
    </source>
</evidence>
<evidence type="ECO:0000256" key="7">
    <source>
        <dbReference type="ARBA" id="ARBA00023049"/>
    </source>
</evidence>
<keyword evidence="5 9" id="KW-0378">Hydrolase</keyword>
<protein>
    <submittedName>
        <fullName evidence="9">Leukotriene-A4 hydrolase</fullName>
    </submittedName>
</protein>
<dbReference type="Pfam" id="PF17900">
    <property type="entry name" value="Peptidase_M1_N"/>
    <property type="match status" value="1"/>
</dbReference>
<reference evidence="9 10" key="1">
    <citation type="submission" date="2015-07" db="EMBL/GenBank/DDBJ databases">
        <authorList>
            <person name="Noorani M."/>
        </authorList>
    </citation>
    <scope>NUCLEOTIDE SEQUENCE [LARGE SCALE GENOMIC DNA]</scope>
    <source>
        <strain evidence="9">BBA 69670</strain>
    </source>
</reference>
<dbReference type="PANTHER" id="PTHR45726:SF3">
    <property type="entry name" value="LEUKOTRIENE A-4 HYDROLASE"/>
    <property type="match status" value="1"/>
</dbReference>
<dbReference type="InterPro" id="IPR027268">
    <property type="entry name" value="Peptidase_M4/M1_CTD_sf"/>
</dbReference>
<dbReference type="Proteomes" id="UP000044841">
    <property type="component" value="Unassembled WGS sequence"/>
</dbReference>
<sequence>MAKLDPVTQSNYSEITTKHVHFDWAIDWKQRIISGSATHDLIANEDDVKQVIFDTSYLEIAGVEVAGVAVKYDLKQRHPVMGSALVVSLASALRKGDQIVLRIKYNTTTHCTAVGWLDKAQTFGKKFEYLFSQCQPIHARSLAPLQDTSSVKITYSANVTSILPVLMSALRVSPPSDGPIHAGKEVGVESVQYQYNQPIPIPSYLIAIASGNVVYKPFAPVPGCSWKTGLWTEPEQMDAAFWEFSKDTANYVLEAEKMLTPYEFGVYDLLLLPPSFPYGGMGWTKYTERLLLKALHGPEARDFSYIIGEKALTDALEHYQDRPKYQRLVIDYAYGEDPDDAYSSIPYEKGSNFLLYLERLLGGLDVFLPYARDYVNTFRGQSIRTDEWKAHLFDYFKKHGGEDKLKLLNSVDWQAWLYGEGTKLPVEMEYDTTLANKAYELAAKWDESRGTEVGKLPFSAKDLHGFSSNQTVVFLERLQRYDPLPASHIKFLEDQYSLDTTLNGEIRLRWYGLALSAQALAPSEWSTRAAEWIIGGGKGVDAGKGVKGRMKFCRTTFRAINKVVPALAKSSFEAHKDEFHPIARRMIAKVRATKWTREERSTLTMFSGIPNQDIGVDL</sequence>